<evidence type="ECO:0000256" key="5">
    <source>
        <dbReference type="SAM" id="Phobius"/>
    </source>
</evidence>
<feature type="transmembrane region" description="Helical" evidence="5">
    <location>
        <begin position="15"/>
        <end position="33"/>
    </location>
</feature>
<keyword evidence="5" id="KW-0812">Transmembrane</keyword>
<dbReference type="Pfam" id="PF25919">
    <property type="entry name" value="BSH_CusB"/>
    <property type="match status" value="1"/>
</dbReference>
<comment type="subcellular location">
    <subcellularLocation>
        <location evidence="1">Cell envelope</location>
    </subcellularLocation>
</comment>
<dbReference type="Gene3D" id="2.40.30.170">
    <property type="match status" value="1"/>
</dbReference>
<reference evidence="10" key="1">
    <citation type="submission" date="2016-11" db="EMBL/GenBank/DDBJ databases">
        <authorList>
            <person name="Varghese N."/>
            <person name="Submissions S."/>
        </authorList>
    </citation>
    <scope>NUCLEOTIDE SEQUENCE [LARGE SCALE GENOMIC DNA]</scope>
    <source>
        <strain evidence="10">DSM 18802</strain>
    </source>
</reference>
<sequence>MIFYRGGVAVNPKKVIAIILILAGAAGAYYFFYAKNKAKNTSAAVQFLTARVERGDITDSIKGSGTIQPYQLLELNPRGSGTVEKVYVKAGDKVKAGDPLLVLYNRSTDLALEKARINLSIQQDNLNKALSNLEKAEIKAPQRGIVTEITVKKGDNISKGTTVAKLRLNPGKTIIKAPFNAAQIKDVKIGDKAEVLFLDFLFKKEGIVTDISEKGKLKSTGAVYYYATIEIDGEYYVEGAETLVDVTLNTRDGVQKAVEAVALEAPEEIEVKSEAAGTVSAIYVKEDQTVSAGAKLVSLDSEELKESVENARRSLEQAKLDLEEKELAKNELVYTAPFDGTIVEVNVSEGEELVQSSSQSSSKPLIILADYSKMKVVISVDELDAVKIKEGMPVKITSDAFPGKSWQGTVENVAEIGTSSNDVSTFDVTIVTSSIEELKAGMTVTAEIIVQSKEDTLILPASAIREANGRTFVLLREKEGEANGQSRRQNMKEVKLGIKTSEYVEILEGLSEGDEVIIPTTSASGQSNRQGNTGGFRFDLVPGGPPSGPRR</sequence>
<dbReference type="STRING" id="447595.SAMN05660826_01795"/>
<feature type="coiled-coil region" evidence="3">
    <location>
        <begin position="301"/>
        <end position="328"/>
    </location>
</feature>
<dbReference type="RefSeq" id="WP_084098946.1">
    <property type="nucleotide sequence ID" value="NZ_FRCR01000010.1"/>
</dbReference>
<evidence type="ECO:0000313" key="9">
    <source>
        <dbReference type="EMBL" id="SHM72840.1"/>
    </source>
</evidence>
<dbReference type="SUPFAM" id="SSF111369">
    <property type="entry name" value="HlyD-like secretion proteins"/>
    <property type="match status" value="2"/>
</dbReference>
<keyword evidence="10" id="KW-1185">Reference proteome</keyword>
<organism evidence="9 10">
    <name type="scientific">Caldanaerovirga acetigignens</name>
    <dbReference type="NCBI Taxonomy" id="447595"/>
    <lineage>
        <taxon>Bacteria</taxon>
        <taxon>Bacillati</taxon>
        <taxon>Bacillota</taxon>
        <taxon>Clostridia</taxon>
        <taxon>Thermosediminibacterales</taxon>
        <taxon>Thermosediminibacteraceae</taxon>
        <taxon>Caldanaerovirga</taxon>
    </lineage>
</organism>
<gene>
    <name evidence="9" type="ORF">SAMN05660826_01795</name>
</gene>
<feature type="domain" description="YknX-like beta-barrel" evidence="8">
    <location>
        <begin position="374"/>
        <end position="448"/>
    </location>
</feature>
<dbReference type="PRINTS" id="PR01490">
    <property type="entry name" value="RTXTOXIND"/>
</dbReference>
<dbReference type="Proteomes" id="UP000184375">
    <property type="component" value="Unassembled WGS sequence"/>
</dbReference>
<evidence type="ECO:0000256" key="2">
    <source>
        <dbReference type="ARBA" id="ARBA00023054"/>
    </source>
</evidence>
<feature type="region of interest" description="Disordered" evidence="4">
    <location>
        <begin position="521"/>
        <end position="551"/>
    </location>
</feature>
<feature type="domain" description="CusB-like barrel-sandwich hybrid" evidence="6">
    <location>
        <begin position="76"/>
        <end position="166"/>
    </location>
</feature>
<dbReference type="EMBL" id="FRCR01000010">
    <property type="protein sequence ID" value="SHM72840.1"/>
    <property type="molecule type" value="Genomic_DNA"/>
</dbReference>
<evidence type="ECO:0000313" key="10">
    <source>
        <dbReference type="Proteomes" id="UP000184375"/>
    </source>
</evidence>
<dbReference type="OrthoDB" id="1725043at2"/>
<proteinExistence type="predicted"/>
<keyword evidence="2 3" id="KW-0175">Coiled coil</keyword>
<dbReference type="Pfam" id="PF25990">
    <property type="entry name" value="Beta-barrel_YknX"/>
    <property type="match status" value="1"/>
</dbReference>
<dbReference type="PANTHER" id="PTHR32347">
    <property type="entry name" value="EFFLUX SYSTEM COMPONENT YKNX-RELATED"/>
    <property type="match status" value="1"/>
</dbReference>
<dbReference type="Gene3D" id="2.40.420.20">
    <property type="match status" value="1"/>
</dbReference>
<dbReference type="InterPro" id="IPR058647">
    <property type="entry name" value="BSH_CzcB-like"/>
</dbReference>
<dbReference type="Gene3D" id="1.10.287.470">
    <property type="entry name" value="Helix hairpin bin"/>
    <property type="match status" value="1"/>
</dbReference>
<keyword evidence="5" id="KW-0472">Membrane</keyword>
<evidence type="ECO:0000256" key="4">
    <source>
        <dbReference type="SAM" id="MobiDB-lite"/>
    </source>
</evidence>
<feature type="domain" description="CzcB-like barrel-sandwich hybrid" evidence="7">
    <location>
        <begin position="270"/>
        <end position="355"/>
    </location>
</feature>
<feature type="compositionally biased region" description="Polar residues" evidence="4">
    <location>
        <begin position="521"/>
        <end position="531"/>
    </location>
</feature>
<evidence type="ECO:0000259" key="6">
    <source>
        <dbReference type="Pfam" id="PF25919"/>
    </source>
</evidence>
<evidence type="ECO:0000256" key="3">
    <source>
        <dbReference type="SAM" id="Coils"/>
    </source>
</evidence>
<evidence type="ECO:0000256" key="1">
    <source>
        <dbReference type="ARBA" id="ARBA00004196"/>
    </source>
</evidence>
<protein>
    <submittedName>
        <fullName evidence="9">HlyD family secretion protein</fullName>
    </submittedName>
</protein>
<evidence type="ECO:0000259" key="8">
    <source>
        <dbReference type="Pfam" id="PF25990"/>
    </source>
</evidence>
<dbReference type="Gene3D" id="2.40.50.100">
    <property type="match status" value="3"/>
</dbReference>
<feature type="coiled-coil region" evidence="3">
    <location>
        <begin position="112"/>
        <end position="139"/>
    </location>
</feature>
<accession>A0A1M7L421</accession>
<dbReference type="PANTHER" id="PTHR32347:SF14">
    <property type="entry name" value="EFFLUX SYSTEM COMPONENT YKNX-RELATED"/>
    <property type="match status" value="1"/>
</dbReference>
<dbReference type="CDD" id="cd06850">
    <property type="entry name" value="biotinyl_domain"/>
    <property type="match status" value="1"/>
</dbReference>
<evidence type="ECO:0000259" key="7">
    <source>
        <dbReference type="Pfam" id="PF25973"/>
    </source>
</evidence>
<keyword evidence="5" id="KW-1133">Transmembrane helix</keyword>
<name>A0A1M7L421_9FIRM</name>
<dbReference type="InterPro" id="IPR058790">
    <property type="entry name" value="BSH_CusB"/>
</dbReference>
<dbReference type="AlphaFoldDB" id="A0A1M7L421"/>
<dbReference type="InterPro" id="IPR050465">
    <property type="entry name" value="UPF0194_transport"/>
</dbReference>
<dbReference type="GO" id="GO:0030313">
    <property type="term" value="C:cell envelope"/>
    <property type="evidence" value="ECO:0007669"/>
    <property type="project" value="UniProtKB-SubCell"/>
</dbReference>
<dbReference type="InterPro" id="IPR058636">
    <property type="entry name" value="Beta-barrel_YknX"/>
</dbReference>
<dbReference type="Pfam" id="PF25973">
    <property type="entry name" value="BSH_CzcB"/>
    <property type="match status" value="1"/>
</dbReference>